<name>A0A1I0VVM2_9CLOT</name>
<sequence>MEQLLKDKINLVAIIIDNFKSVADCNNITLL</sequence>
<evidence type="ECO:0000313" key="1">
    <source>
        <dbReference type="EMBL" id="SFA80392.1"/>
    </source>
</evidence>
<dbReference type="EMBL" id="FOKI01000003">
    <property type="protein sequence ID" value="SFA80392.1"/>
    <property type="molecule type" value="Genomic_DNA"/>
</dbReference>
<protein>
    <submittedName>
        <fullName evidence="1">Uncharacterized protein</fullName>
    </submittedName>
</protein>
<accession>A0A1I0VVM2</accession>
<reference evidence="1 2" key="1">
    <citation type="submission" date="2016-10" db="EMBL/GenBank/DDBJ databases">
        <authorList>
            <person name="de Groot N.N."/>
        </authorList>
    </citation>
    <scope>NUCLEOTIDE SEQUENCE [LARGE SCALE GENOMIC DNA]</scope>
    <source>
        <strain evidence="1 2">DSM 12271</strain>
    </source>
</reference>
<keyword evidence="2" id="KW-1185">Reference proteome</keyword>
<dbReference type="Proteomes" id="UP000198619">
    <property type="component" value="Unassembled WGS sequence"/>
</dbReference>
<proteinExistence type="predicted"/>
<evidence type="ECO:0000313" key="2">
    <source>
        <dbReference type="Proteomes" id="UP000198619"/>
    </source>
</evidence>
<organism evidence="1 2">
    <name type="scientific">Clostridium frigidicarnis</name>
    <dbReference type="NCBI Taxonomy" id="84698"/>
    <lineage>
        <taxon>Bacteria</taxon>
        <taxon>Bacillati</taxon>
        <taxon>Bacillota</taxon>
        <taxon>Clostridia</taxon>
        <taxon>Eubacteriales</taxon>
        <taxon>Clostridiaceae</taxon>
        <taxon>Clostridium</taxon>
    </lineage>
</organism>
<dbReference type="AlphaFoldDB" id="A0A1I0VVM2"/>
<gene>
    <name evidence="1" type="ORF">SAMN04488528_100364</name>
</gene>